<organism evidence="1 2">
    <name type="scientific">Candidatus Gallilactobacillus intestinavium</name>
    <dbReference type="NCBI Taxonomy" id="2840838"/>
    <lineage>
        <taxon>Bacteria</taxon>
        <taxon>Bacillati</taxon>
        <taxon>Bacillota</taxon>
        <taxon>Bacilli</taxon>
        <taxon>Lactobacillales</taxon>
        <taxon>Lactobacillaceae</taxon>
        <taxon>Lactobacillaceae incertae sedis</taxon>
        <taxon>Candidatus Gallilactobacillus</taxon>
    </lineage>
</organism>
<comment type="caution">
    <text evidence="1">The sequence shown here is derived from an EMBL/GenBank/DDBJ whole genome shotgun (WGS) entry which is preliminary data.</text>
</comment>
<reference evidence="1" key="1">
    <citation type="submission" date="2020-10" db="EMBL/GenBank/DDBJ databases">
        <authorList>
            <person name="Gilroy R."/>
        </authorList>
    </citation>
    <scope>NUCLEOTIDE SEQUENCE</scope>
    <source>
        <strain evidence="1">C6-149</strain>
    </source>
</reference>
<proteinExistence type="predicted"/>
<dbReference type="AlphaFoldDB" id="A0A9D9H955"/>
<evidence type="ECO:0000313" key="1">
    <source>
        <dbReference type="EMBL" id="MBO8441318.1"/>
    </source>
</evidence>
<dbReference type="Gene3D" id="3.40.1260.10">
    <property type="entry name" value="DsrEFH-like"/>
    <property type="match status" value="1"/>
</dbReference>
<reference evidence="1" key="2">
    <citation type="journal article" date="2021" name="PeerJ">
        <title>Extensive microbial diversity within the chicken gut microbiome revealed by metagenomics and culture.</title>
        <authorList>
            <person name="Gilroy R."/>
            <person name="Ravi A."/>
            <person name="Getino M."/>
            <person name="Pursley I."/>
            <person name="Horton D.L."/>
            <person name="Alikhan N.F."/>
            <person name="Baker D."/>
            <person name="Gharbi K."/>
            <person name="Hall N."/>
            <person name="Watson M."/>
            <person name="Adriaenssens E.M."/>
            <person name="Foster-Nyarko E."/>
            <person name="Jarju S."/>
            <person name="Secka A."/>
            <person name="Antonio M."/>
            <person name="Oren A."/>
            <person name="Chaudhuri R.R."/>
            <person name="La Ragione R."/>
            <person name="Hildebrand F."/>
            <person name="Pallen M.J."/>
        </authorList>
    </citation>
    <scope>NUCLEOTIDE SEQUENCE</scope>
    <source>
        <strain evidence="1">C6-149</strain>
    </source>
</reference>
<sequence length="112" mass="12851">MKVIFHIDEKKDWKKLLNNVNNMLTYYNSQDEQIIIEILANGNAVTSLTLDSEIESRIIKLLDNNVNVVACNNSINEQGLNRQNILERIYIVASGVVELVEKQKQGFTYIKP</sequence>
<dbReference type="SUPFAM" id="SSF75169">
    <property type="entry name" value="DsrEFH-like"/>
    <property type="match status" value="1"/>
</dbReference>
<dbReference type="PANTHER" id="PTHR37691">
    <property type="entry name" value="BLR3518 PROTEIN"/>
    <property type="match status" value="1"/>
</dbReference>
<evidence type="ECO:0000313" key="2">
    <source>
        <dbReference type="Proteomes" id="UP000823614"/>
    </source>
</evidence>
<dbReference type="EMBL" id="JADIMP010000050">
    <property type="protein sequence ID" value="MBO8441318.1"/>
    <property type="molecule type" value="Genomic_DNA"/>
</dbReference>
<dbReference type="InterPro" id="IPR027396">
    <property type="entry name" value="DsrEFH-like"/>
</dbReference>
<gene>
    <name evidence="1" type="ORF">IAA89_02600</name>
</gene>
<dbReference type="InterPro" id="IPR003787">
    <property type="entry name" value="Sulphur_relay_DsrE/F-like"/>
</dbReference>
<accession>A0A9D9H955</accession>
<dbReference type="Proteomes" id="UP000823614">
    <property type="component" value="Unassembled WGS sequence"/>
</dbReference>
<dbReference type="Pfam" id="PF02635">
    <property type="entry name" value="DsrE"/>
    <property type="match status" value="1"/>
</dbReference>
<dbReference type="PANTHER" id="PTHR37691:SF1">
    <property type="entry name" value="BLR3518 PROTEIN"/>
    <property type="match status" value="1"/>
</dbReference>
<protein>
    <submittedName>
        <fullName evidence="1">DsrE family protein</fullName>
    </submittedName>
</protein>
<name>A0A9D9H955_9LACO</name>